<evidence type="ECO:0000313" key="3">
    <source>
        <dbReference type="Proteomes" id="UP001175271"/>
    </source>
</evidence>
<keyword evidence="3" id="KW-1185">Reference proteome</keyword>
<dbReference type="EMBL" id="JAUCMV010000005">
    <property type="protein sequence ID" value="KAK0397347.1"/>
    <property type="molecule type" value="Genomic_DNA"/>
</dbReference>
<sequence>MNLYHVQIVIHNDGGQESRSWWMEMIQLLNTFLNNPEFWRYMQQSKRETRDQGTQTDEAGRTGPERQRVTSIVNNESEEMIYISDDDDDFINDDDDDIFV</sequence>
<protein>
    <submittedName>
        <fullName evidence="2">Uncharacterized protein</fullName>
    </submittedName>
</protein>
<evidence type="ECO:0000256" key="1">
    <source>
        <dbReference type="SAM" id="MobiDB-lite"/>
    </source>
</evidence>
<reference evidence="2" key="1">
    <citation type="submission" date="2023-06" db="EMBL/GenBank/DDBJ databases">
        <title>Genomic analysis of the entomopathogenic nematode Steinernema hermaphroditum.</title>
        <authorList>
            <person name="Schwarz E.M."/>
            <person name="Heppert J.K."/>
            <person name="Baniya A."/>
            <person name="Schwartz H.T."/>
            <person name="Tan C.-H."/>
            <person name="Antoshechkin I."/>
            <person name="Sternberg P.W."/>
            <person name="Goodrich-Blair H."/>
            <person name="Dillman A.R."/>
        </authorList>
    </citation>
    <scope>NUCLEOTIDE SEQUENCE</scope>
    <source>
        <strain evidence="2">PS9179</strain>
        <tissue evidence="2">Whole animal</tissue>
    </source>
</reference>
<gene>
    <name evidence="2" type="ORF">QR680_002092</name>
</gene>
<dbReference type="AlphaFoldDB" id="A0AA39H3Z8"/>
<feature type="region of interest" description="Disordered" evidence="1">
    <location>
        <begin position="43"/>
        <end position="68"/>
    </location>
</feature>
<dbReference type="Proteomes" id="UP001175271">
    <property type="component" value="Unassembled WGS sequence"/>
</dbReference>
<evidence type="ECO:0000313" key="2">
    <source>
        <dbReference type="EMBL" id="KAK0397347.1"/>
    </source>
</evidence>
<name>A0AA39H3Z8_9BILA</name>
<comment type="caution">
    <text evidence="2">The sequence shown here is derived from an EMBL/GenBank/DDBJ whole genome shotgun (WGS) entry which is preliminary data.</text>
</comment>
<feature type="compositionally biased region" description="Basic and acidic residues" evidence="1">
    <location>
        <begin position="58"/>
        <end position="68"/>
    </location>
</feature>
<accession>A0AA39H3Z8</accession>
<organism evidence="2 3">
    <name type="scientific">Steinernema hermaphroditum</name>
    <dbReference type="NCBI Taxonomy" id="289476"/>
    <lineage>
        <taxon>Eukaryota</taxon>
        <taxon>Metazoa</taxon>
        <taxon>Ecdysozoa</taxon>
        <taxon>Nematoda</taxon>
        <taxon>Chromadorea</taxon>
        <taxon>Rhabditida</taxon>
        <taxon>Tylenchina</taxon>
        <taxon>Panagrolaimomorpha</taxon>
        <taxon>Strongyloidoidea</taxon>
        <taxon>Steinernematidae</taxon>
        <taxon>Steinernema</taxon>
    </lineage>
</organism>
<proteinExistence type="predicted"/>